<evidence type="ECO:0000259" key="3">
    <source>
        <dbReference type="PROSITE" id="PS50158"/>
    </source>
</evidence>
<dbReference type="Pfam" id="PF00098">
    <property type="entry name" value="zf-CCHC"/>
    <property type="match status" value="1"/>
</dbReference>
<reference evidence="5" key="1">
    <citation type="submission" date="2017-03" db="EMBL/GenBank/DDBJ databases">
        <title>Phytopthora megakarya and P. palmivora, two closely related causual agents of cacao black pod achieved similar genome size and gene model numbers by different mechanisms.</title>
        <authorList>
            <person name="Ali S."/>
            <person name="Shao J."/>
            <person name="Larry D.J."/>
            <person name="Kronmiller B."/>
            <person name="Shen D."/>
            <person name="Strem M.D."/>
            <person name="Melnick R.L."/>
            <person name="Guiltinan M.J."/>
            <person name="Tyler B.M."/>
            <person name="Meinhardt L.W."/>
            <person name="Bailey B.A."/>
        </authorList>
    </citation>
    <scope>NUCLEOTIDE SEQUENCE [LARGE SCALE GENOMIC DNA]</scope>
    <source>
        <strain evidence="5">zdho120</strain>
    </source>
</reference>
<dbReference type="GO" id="GO:0008270">
    <property type="term" value="F:zinc ion binding"/>
    <property type="evidence" value="ECO:0007669"/>
    <property type="project" value="UniProtKB-KW"/>
</dbReference>
<feature type="region of interest" description="Disordered" evidence="2">
    <location>
        <begin position="73"/>
        <end position="97"/>
    </location>
</feature>
<dbReference type="OrthoDB" id="5563411at2759"/>
<gene>
    <name evidence="4" type="ORF">PHMEG_0005033</name>
</gene>
<dbReference type="SMART" id="SM00343">
    <property type="entry name" value="ZnF_C2HC"/>
    <property type="match status" value="1"/>
</dbReference>
<evidence type="ECO:0000313" key="5">
    <source>
        <dbReference type="Proteomes" id="UP000198211"/>
    </source>
</evidence>
<dbReference type="InterPro" id="IPR001878">
    <property type="entry name" value="Znf_CCHC"/>
</dbReference>
<protein>
    <recommendedName>
        <fullName evidence="3">CCHC-type domain-containing protein</fullName>
    </recommendedName>
</protein>
<proteinExistence type="predicted"/>
<evidence type="ECO:0000313" key="4">
    <source>
        <dbReference type="EMBL" id="OWZ20530.1"/>
    </source>
</evidence>
<sequence>MSQPELEISEIEKRFYFQNGLRAETAKKVKELSPRFLHEVIEIAVNFEFAQYGGSLQRSMRVQPRQSHLQVLTPLGNPKKSMGRKNTSKGGSRDEWTKNATCHNCGQLGHIKPQCKANKETNRYVSFFAILEVSAWALKESEPPSAVSNFVDNGSSVNGGTEELVNQL</sequence>
<keyword evidence="1" id="KW-0862">Zinc</keyword>
<dbReference type="AlphaFoldDB" id="A0A225WUE8"/>
<dbReference type="EMBL" id="NBNE01000314">
    <property type="protein sequence ID" value="OWZ20530.1"/>
    <property type="molecule type" value="Genomic_DNA"/>
</dbReference>
<keyword evidence="1" id="KW-0479">Metal-binding</keyword>
<organism evidence="4 5">
    <name type="scientific">Phytophthora megakarya</name>
    <dbReference type="NCBI Taxonomy" id="4795"/>
    <lineage>
        <taxon>Eukaryota</taxon>
        <taxon>Sar</taxon>
        <taxon>Stramenopiles</taxon>
        <taxon>Oomycota</taxon>
        <taxon>Peronosporomycetes</taxon>
        <taxon>Peronosporales</taxon>
        <taxon>Peronosporaceae</taxon>
        <taxon>Phytophthora</taxon>
    </lineage>
</organism>
<dbReference type="Gene3D" id="4.10.60.10">
    <property type="entry name" value="Zinc finger, CCHC-type"/>
    <property type="match status" value="1"/>
</dbReference>
<comment type="caution">
    <text evidence="4">The sequence shown here is derived from an EMBL/GenBank/DDBJ whole genome shotgun (WGS) entry which is preliminary data.</text>
</comment>
<feature type="domain" description="CCHC-type" evidence="3">
    <location>
        <begin position="102"/>
        <end position="116"/>
    </location>
</feature>
<dbReference type="Proteomes" id="UP000198211">
    <property type="component" value="Unassembled WGS sequence"/>
</dbReference>
<dbReference type="GO" id="GO:0003676">
    <property type="term" value="F:nucleic acid binding"/>
    <property type="evidence" value="ECO:0007669"/>
    <property type="project" value="InterPro"/>
</dbReference>
<accession>A0A225WUE8</accession>
<evidence type="ECO:0000256" key="2">
    <source>
        <dbReference type="SAM" id="MobiDB-lite"/>
    </source>
</evidence>
<dbReference type="SUPFAM" id="SSF57756">
    <property type="entry name" value="Retrovirus zinc finger-like domains"/>
    <property type="match status" value="1"/>
</dbReference>
<dbReference type="InterPro" id="IPR036875">
    <property type="entry name" value="Znf_CCHC_sf"/>
</dbReference>
<name>A0A225WUE8_9STRA</name>
<dbReference type="PROSITE" id="PS50158">
    <property type="entry name" value="ZF_CCHC"/>
    <property type="match status" value="1"/>
</dbReference>
<keyword evidence="5" id="KW-1185">Reference proteome</keyword>
<keyword evidence="1" id="KW-0863">Zinc-finger</keyword>
<evidence type="ECO:0000256" key="1">
    <source>
        <dbReference type="PROSITE-ProRule" id="PRU00047"/>
    </source>
</evidence>